<dbReference type="EMBL" id="BMLG01000017">
    <property type="protein sequence ID" value="GGM38307.1"/>
    <property type="molecule type" value="Genomic_DNA"/>
</dbReference>
<dbReference type="RefSeq" id="WP_373285579.1">
    <property type="nucleotide sequence ID" value="NZ_BMLG01000017.1"/>
</dbReference>
<evidence type="ECO:0000313" key="3">
    <source>
        <dbReference type="Proteomes" id="UP000618460"/>
    </source>
</evidence>
<comment type="caution">
    <text evidence="2">The sequence shown here is derived from an EMBL/GenBank/DDBJ whole genome shotgun (WGS) entry which is preliminary data.</text>
</comment>
<accession>A0A917TVT0</accession>
<feature type="region of interest" description="Disordered" evidence="1">
    <location>
        <begin position="41"/>
        <end position="86"/>
    </location>
</feature>
<dbReference type="AlphaFoldDB" id="A0A917TVT0"/>
<evidence type="ECO:0000313" key="2">
    <source>
        <dbReference type="EMBL" id="GGM38307.1"/>
    </source>
</evidence>
<sequence>MYSTDEQEYWRSIYGQDVSSMPFQSHNYSYGSLDERQMIPGFPWAGGTMQPPSGFPGSPPPFAPPGQGQEAGPPSSPPPNYVPAQTQQAQTFAVDPGSIRGCLFRFTYVWMRGFQQFWFYPIFVGRNSVSGYRWNGFRWVYFGTSLRQIQSFTCI</sequence>
<reference evidence="2" key="1">
    <citation type="journal article" date="2014" name="Int. J. Syst. Evol. Microbiol.">
        <title>Complete genome sequence of Corynebacterium casei LMG S-19264T (=DSM 44701T), isolated from a smear-ripened cheese.</title>
        <authorList>
            <consortium name="US DOE Joint Genome Institute (JGI-PGF)"/>
            <person name="Walter F."/>
            <person name="Albersmeier A."/>
            <person name="Kalinowski J."/>
            <person name="Ruckert C."/>
        </authorList>
    </citation>
    <scope>NUCLEOTIDE SEQUENCE</scope>
    <source>
        <strain evidence="2">CGMCC 1.6333</strain>
    </source>
</reference>
<feature type="compositionally biased region" description="Pro residues" evidence="1">
    <location>
        <begin position="53"/>
        <end position="64"/>
    </location>
</feature>
<keyword evidence="3" id="KW-1185">Reference proteome</keyword>
<name>A0A917TVT0_9BACI</name>
<proteinExistence type="predicted"/>
<evidence type="ECO:0000256" key="1">
    <source>
        <dbReference type="SAM" id="MobiDB-lite"/>
    </source>
</evidence>
<evidence type="ECO:0008006" key="4">
    <source>
        <dbReference type="Google" id="ProtNLM"/>
    </source>
</evidence>
<dbReference type="Proteomes" id="UP000618460">
    <property type="component" value="Unassembled WGS sequence"/>
</dbReference>
<organism evidence="2 3">
    <name type="scientific">Paraliobacillus quinghaiensis</name>
    <dbReference type="NCBI Taxonomy" id="470815"/>
    <lineage>
        <taxon>Bacteria</taxon>
        <taxon>Bacillati</taxon>
        <taxon>Bacillota</taxon>
        <taxon>Bacilli</taxon>
        <taxon>Bacillales</taxon>
        <taxon>Bacillaceae</taxon>
        <taxon>Paraliobacillus</taxon>
    </lineage>
</organism>
<gene>
    <name evidence="2" type="ORF">GCM10011351_25550</name>
</gene>
<reference evidence="2" key="2">
    <citation type="submission" date="2020-09" db="EMBL/GenBank/DDBJ databases">
        <authorList>
            <person name="Sun Q."/>
            <person name="Zhou Y."/>
        </authorList>
    </citation>
    <scope>NUCLEOTIDE SEQUENCE</scope>
    <source>
        <strain evidence="2">CGMCC 1.6333</strain>
    </source>
</reference>
<protein>
    <recommendedName>
        <fullName evidence="4">Transporter</fullName>
    </recommendedName>
</protein>